<dbReference type="Pfam" id="PF00651">
    <property type="entry name" value="BTB"/>
    <property type="match status" value="1"/>
</dbReference>
<dbReference type="RefSeq" id="XP_035672365.1">
    <property type="nucleotide sequence ID" value="XM_035816472.1"/>
</dbReference>
<dbReference type="PIRSF" id="PIRSF037037">
    <property type="entry name" value="Kelch-like_protein_gigaxonin"/>
    <property type="match status" value="1"/>
</dbReference>
<evidence type="ECO:0000259" key="3">
    <source>
        <dbReference type="PROSITE" id="PS50097"/>
    </source>
</evidence>
<dbReference type="OrthoDB" id="10027872at2759"/>
<keyword evidence="2" id="KW-0677">Repeat</keyword>
<dbReference type="RefSeq" id="XP_035672364.1">
    <property type="nucleotide sequence ID" value="XM_035816471.1"/>
</dbReference>
<accession>A0A9J7KXY0</accession>
<dbReference type="InterPro" id="IPR000210">
    <property type="entry name" value="BTB/POZ_dom"/>
</dbReference>
<feature type="domain" description="BTB" evidence="3">
    <location>
        <begin position="69"/>
        <end position="136"/>
    </location>
</feature>
<proteinExistence type="predicted"/>
<dbReference type="Proteomes" id="UP000001554">
    <property type="component" value="Chromosome 4"/>
</dbReference>
<dbReference type="PROSITE" id="PS50097">
    <property type="entry name" value="BTB"/>
    <property type="match status" value="1"/>
</dbReference>
<keyword evidence="1" id="KW-0880">Kelch repeat</keyword>
<reference evidence="5 6" key="2">
    <citation type="submission" date="2025-04" db="UniProtKB">
        <authorList>
            <consortium name="RefSeq"/>
        </authorList>
    </citation>
    <scope>IDENTIFICATION</scope>
    <source>
        <strain evidence="5 6">S238N-H82</strain>
        <tissue evidence="5 6">Testes</tissue>
    </source>
</reference>
<evidence type="ECO:0000256" key="1">
    <source>
        <dbReference type="ARBA" id="ARBA00022441"/>
    </source>
</evidence>
<evidence type="ECO:0000313" key="5">
    <source>
        <dbReference type="RefSeq" id="XP_035672363.1"/>
    </source>
</evidence>
<dbReference type="Gene3D" id="2.120.10.80">
    <property type="entry name" value="Kelch-type beta propeller"/>
    <property type="match status" value="1"/>
</dbReference>
<dbReference type="InterPro" id="IPR006652">
    <property type="entry name" value="Kelch_1"/>
</dbReference>
<dbReference type="Pfam" id="PF24681">
    <property type="entry name" value="Kelch_KLHDC2_KLHL20_DRC7"/>
    <property type="match status" value="1"/>
</dbReference>
<dbReference type="InterPro" id="IPR015915">
    <property type="entry name" value="Kelch-typ_b-propeller"/>
</dbReference>
<dbReference type="OMA" id="ICTEGKA"/>
<protein>
    <submittedName>
        <fullName evidence="5 6">Kelch-like protein 38</fullName>
    </submittedName>
</protein>
<dbReference type="PANTHER" id="PTHR24412">
    <property type="entry name" value="KELCH PROTEIN"/>
    <property type="match status" value="1"/>
</dbReference>
<dbReference type="Gene3D" id="3.30.710.10">
    <property type="entry name" value="Potassium Channel Kv1.1, Chain A"/>
    <property type="match status" value="1"/>
</dbReference>
<dbReference type="SUPFAM" id="SSF117281">
    <property type="entry name" value="Kelch motif"/>
    <property type="match status" value="1"/>
</dbReference>
<dbReference type="RefSeq" id="XP_035672363.1">
    <property type="nucleotide sequence ID" value="XM_035816470.1"/>
</dbReference>
<dbReference type="GO" id="GO:0005737">
    <property type="term" value="C:cytoplasm"/>
    <property type="evidence" value="ECO:0000318"/>
    <property type="project" value="GO_Central"/>
</dbReference>
<reference evidence="4" key="1">
    <citation type="journal article" date="2020" name="Nat. Ecol. Evol.">
        <title>Deeply conserved synteny resolves early events in vertebrate evolution.</title>
        <authorList>
            <person name="Simakov O."/>
            <person name="Marletaz F."/>
            <person name="Yue J.X."/>
            <person name="O'Connell B."/>
            <person name="Jenkins J."/>
            <person name="Brandt A."/>
            <person name="Calef R."/>
            <person name="Tung C.H."/>
            <person name="Huang T.K."/>
            <person name="Schmutz J."/>
            <person name="Satoh N."/>
            <person name="Yu J.K."/>
            <person name="Putnam N.H."/>
            <person name="Green R.E."/>
            <person name="Rokhsar D.S."/>
        </authorList>
    </citation>
    <scope>NUCLEOTIDE SEQUENCE [LARGE SCALE GENOMIC DNA]</scope>
    <source>
        <strain evidence="4">S238N-H82</strain>
    </source>
</reference>
<dbReference type="KEGG" id="bfo:118413240"/>
<dbReference type="InterPro" id="IPR017096">
    <property type="entry name" value="BTB-kelch_protein"/>
</dbReference>
<name>A0A9J7KXY0_BRAFL</name>
<dbReference type="SUPFAM" id="SSF54695">
    <property type="entry name" value="POZ domain"/>
    <property type="match status" value="1"/>
</dbReference>
<dbReference type="InterPro" id="IPR011333">
    <property type="entry name" value="SKP1/BTB/POZ_sf"/>
</dbReference>
<dbReference type="InterPro" id="IPR011705">
    <property type="entry name" value="BACK"/>
</dbReference>
<organism evidence="4 5">
    <name type="scientific">Branchiostoma floridae</name>
    <name type="common">Florida lancelet</name>
    <name type="synonym">Amphioxus</name>
    <dbReference type="NCBI Taxonomy" id="7739"/>
    <lineage>
        <taxon>Eukaryota</taxon>
        <taxon>Metazoa</taxon>
        <taxon>Chordata</taxon>
        <taxon>Cephalochordata</taxon>
        <taxon>Leptocardii</taxon>
        <taxon>Amphioxiformes</taxon>
        <taxon>Branchiostomatidae</taxon>
        <taxon>Branchiostoma</taxon>
    </lineage>
</organism>
<dbReference type="SMART" id="SM00612">
    <property type="entry name" value="Kelch"/>
    <property type="match status" value="3"/>
</dbReference>
<dbReference type="Pfam" id="PF07707">
    <property type="entry name" value="BACK"/>
    <property type="match status" value="1"/>
</dbReference>
<evidence type="ECO:0000313" key="4">
    <source>
        <dbReference type="Proteomes" id="UP000001554"/>
    </source>
</evidence>
<keyword evidence="4" id="KW-1185">Reference proteome</keyword>
<dbReference type="GO" id="GO:0043161">
    <property type="term" value="P:proteasome-mediated ubiquitin-dependent protein catabolic process"/>
    <property type="evidence" value="ECO:0000318"/>
    <property type="project" value="GO_Central"/>
</dbReference>
<dbReference type="AlphaFoldDB" id="A0A9J7KXY0"/>
<sequence length="642" mass="72679">MSGRRCSYCARPCEKQEKVCEFCSKATFRFKRPPGESSTANTTYMVKDWTRDQQLPTALNRLRKAEEFTDITLICAKGKTLPCHKVVLATNPYFQTMFSTDMRESKENKVTFDHIEVDIMAELVSFLYTGEMTLTLKNASSLLEAACMLQFERVQEICCEYLGHHICVTNCLEMWVLADMLGCSELASKAEAVAVRSFKDLCTGDALLSLNDAYMCRYMSSKFLHTTPAEAVNMVVRWYTHDRDSRRNVLPNLLSQLHLTTTEQLQPTEQQQDWAESIDKQIEQNVNFDGLSEEEVSVIKESLPRPSSHSRTDRPERFTEEEYAVLAAGEKHLKPNSNLSPEFGGYDRRFFITDISLFCPKWGDDFLDTYAVDLPDTGLTGCSVAVWEDKLLLTGGDGDMGTCTALWCFNLTSQTWQFQDSMCEQRSYHGSAVINNVLYIFGGGSSGMGIREIEAWDLVTMEPLRKRKRALEGFSQAASCVYQGKIYVFGGERYWREEPLPWIQCYDPKNNAWTKTESVLVANKGSAAAVLGDRILVVGGELWSGVLEYIPHTAQVSTLAGLRYPRAFHGVAVLSGKVYVFGGKDVANNDETKLYDLPTERYDAESETWVWFDSSHDNLRSYWGRVFGFGCAVYPAIQYSFD</sequence>
<dbReference type="GeneID" id="118413240"/>
<evidence type="ECO:0000313" key="7">
    <source>
        <dbReference type="RefSeq" id="XP_035672365.1"/>
    </source>
</evidence>
<evidence type="ECO:0000313" key="6">
    <source>
        <dbReference type="RefSeq" id="XP_035672364.1"/>
    </source>
</evidence>
<dbReference type="Gene3D" id="1.25.40.420">
    <property type="match status" value="1"/>
</dbReference>
<dbReference type="GO" id="GO:0031463">
    <property type="term" value="C:Cul3-RING ubiquitin ligase complex"/>
    <property type="evidence" value="ECO:0000318"/>
    <property type="project" value="GO_Central"/>
</dbReference>
<dbReference type="GO" id="GO:1990756">
    <property type="term" value="F:ubiquitin-like ligase-substrate adaptor activity"/>
    <property type="evidence" value="ECO:0000318"/>
    <property type="project" value="GO_Central"/>
</dbReference>
<dbReference type="SMART" id="SM00225">
    <property type="entry name" value="BTB"/>
    <property type="match status" value="1"/>
</dbReference>
<dbReference type="SMART" id="SM00875">
    <property type="entry name" value="BACK"/>
    <property type="match status" value="1"/>
</dbReference>
<gene>
    <name evidence="5 6 7" type="primary">LOC118413240</name>
</gene>
<evidence type="ECO:0000256" key="2">
    <source>
        <dbReference type="ARBA" id="ARBA00022737"/>
    </source>
</evidence>
<dbReference type="PANTHER" id="PTHR24412:SF495">
    <property type="entry name" value="KELCH-LIKE PROTEIN 24"/>
    <property type="match status" value="1"/>
</dbReference>